<dbReference type="PANTHER" id="PTHR20935">
    <property type="entry name" value="PHOSPHOGLYCERATE MUTASE-RELATED"/>
    <property type="match status" value="1"/>
</dbReference>
<evidence type="ECO:0000313" key="5">
    <source>
        <dbReference type="Proteomes" id="UP000319829"/>
    </source>
</evidence>
<sequence length="299" mass="31126">MSLEYRMVAKVAWAVIAAMALPLAASAQVQTGLVPPESCVGVVEAPTATATSGEATAPANAAVAEPVSTAAPAPTRIVPAVPNAATDSIPHIADSTLVRDLRKGGYILLFRHAMTNWNERDGAEGDFANRAKQRNLSQSGRAQAVALGKAIAALGIPIEKVLASPMWRCRDTAQLAFGAYDTTIMLYGKGPTFREARIKMLSTAHAAGKNLVLVGHQDHFIPIVPGLKRDQLKEGDALVFPPLGGGMCKVVAQVTPVEWAKLAGTPAPPEPGETPPVGSMPAVPPGQSGGVAQPDIHRH</sequence>
<proteinExistence type="predicted"/>
<feature type="region of interest" description="Disordered" evidence="2">
    <location>
        <begin position="263"/>
        <end position="299"/>
    </location>
</feature>
<reference evidence="4 5" key="1">
    <citation type="journal article" date="2019" name="Nat. Microbiol.">
        <title>Mediterranean grassland soil C-N compound turnover is dependent on rainfall and depth, and is mediated by genomically divergent microorganisms.</title>
        <authorList>
            <person name="Diamond S."/>
            <person name="Andeer P.F."/>
            <person name="Li Z."/>
            <person name="Crits-Christoph A."/>
            <person name="Burstein D."/>
            <person name="Anantharaman K."/>
            <person name="Lane K.R."/>
            <person name="Thomas B.C."/>
            <person name="Pan C."/>
            <person name="Northen T.R."/>
            <person name="Banfield J.F."/>
        </authorList>
    </citation>
    <scope>NUCLEOTIDE SEQUENCE [LARGE SCALE GENOMIC DNA]</scope>
    <source>
        <strain evidence="4">WS_4</strain>
    </source>
</reference>
<organism evidence="4 5">
    <name type="scientific">Eiseniibacteriota bacterium</name>
    <dbReference type="NCBI Taxonomy" id="2212470"/>
    <lineage>
        <taxon>Bacteria</taxon>
        <taxon>Candidatus Eiseniibacteriota</taxon>
    </lineage>
</organism>
<evidence type="ECO:0000256" key="3">
    <source>
        <dbReference type="SAM" id="SignalP"/>
    </source>
</evidence>
<dbReference type="CDD" id="cd07067">
    <property type="entry name" value="HP_PGM_like"/>
    <property type="match status" value="1"/>
</dbReference>
<dbReference type="GO" id="GO:0016787">
    <property type="term" value="F:hydrolase activity"/>
    <property type="evidence" value="ECO:0007669"/>
    <property type="project" value="UniProtKB-KW"/>
</dbReference>
<feature type="chain" id="PRO_5022157039" description="Histidine phosphatase family protein" evidence="3">
    <location>
        <begin position="28"/>
        <end position="299"/>
    </location>
</feature>
<evidence type="ECO:0000313" key="4">
    <source>
        <dbReference type="EMBL" id="TMQ52775.1"/>
    </source>
</evidence>
<dbReference type="Pfam" id="PF00300">
    <property type="entry name" value="His_Phos_1"/>
    <property type="match status" value="1"/>
</dbReference>
<evidence type="ECO:0000256" key="1">
    <source>
        <dbReference type="ARBA" id="ARBA00022801"/>
    </source>
</evidence>
<evidence type="ECO:0000256" key="2">
    <source>
        <dbReference type="SAM" id="MobiDB-lite"/>
    </source>
</evidence>
<dbReference type="Gene3D" id="3.40.50.1240">
    <property type="entry name" value="Phosphoglycerate mutase-like"/>
    <property type="match status" value="1"/>
</dbReference>
<dbReference type="InterPro" id="IPR029033">
    <property type="entry name" value="His_PPase_superfam"/>
</dbReference>
<dbReference type="InterPro" id="IPR013078">
    <property type="entry name" value="His_Pase_superF_clade-1"/>
</dbReference>
<dbReference type="InterPro" id="IPR051021">
    <property type="entry name" value="Mito_Ser/Thr_phosphatase"/>
</dbReference>
<dbReference type="SUPFAM" id="SSF53254">
    <property type="entry name" value="Phosphoglycerate mutase-like"/>
    <property type="match status" value="1"/>
</dbReference>
<dbReference type="PANTHER" id="PTHR20935:SF1">
    <property type="entry name" value="SLL1549 PROTEIN"/>
    <property type="match status" value="1"/>
</dbReference>
<keyword evidence="1" id="KW-0378">Hydrolase</keyword>
<dbReference type="EMBL" id="VBOU01000094">
    <property type="protein sequence ID" value="TMQ52775.1"/>
    <property type="molecule type" value="Genomic_DNA"/>
</dbReference>
<dbReference type="AlphaFoldDB" id="A0A538SN29"/>
<protein>
    <recommendedName>
        <fullName evidence="6">Histidine phosphatase family protein</fullName>
    </recommendedName>
</protein>
<feature type="signal peptide" evidence="3">
    <location>
        <begin position="1"/>
        <end position="27"/>
    </location>
</feature>
<evidence type="ECO:0008006" key="6">
    <source>
        <dbReference type="Google" id="ProtNLM"/>
    </source>
</evidence>
<name>A0A538SN29_UNCEI</name>
<dbReference type="Proteomes" id="UP000319829">
    <property type="component" value="Unassembled WGS sequence"/>
</dbReference>
<gene>
    <name evidence="4" type="ORF">E6K74_11575</name>
</gene>
<keyword evidence="3" id="KW-0732">Signal</keyword>
<accession>A0A538SN29</accession>
<comment type="caution">
    <text evidence="4">The sequence shown here is derived from an EMBL/GenBank/DDBJ whole genome shotgun (WGS) entry which is preliminary data.</text>
</comment>